<dbReference type="InterPro" id="IPR042081">
    <property type="entry name" value="RNA_2'-PTrans_C"/>
</dbReference>
<gene>
    <name evidence="2" type="ORF">SNAT2548_LOCUS28867</name>
</gene>
<reference evidence="2" key="1">
    <citation type="submission" date="2021-02" db="EMBL/GenBank/DDBJ databases">
        <authorList>
            <person name="Dougan E. K."/>
            <person name="Rhodes N."/>
            <person name="Thang M."/>
            <person name="Chan C."/>
        </authorList>
    </citation>
    <scope>NUCLEOTIDE SEQUENCE</scope>
</reference>
<evidence type="ECO:0000256" key="1">
    <source>
        <dbReference type="SAM" id="MobiDB-lite"/>
    </source>
</evidence>
<dbReference type="EMBL" id="CAJNDS010002535">
    <property type="protein sequence ID" value="CAE7515737.1"/>
    <property type="molecule type" value="Genomic_DNA"/>
</dbReference>
<keyword evidence="3" id="KW-1185">Reference proteome</keyword>
<organism evidence="2 3">
    <name type="scientific">Symbiodinium natans</name>
    <dbReference type="NCBI Taxonomy" id="878477"/>
    <lineage>
        <taxon>Eukaryota</taxon>
        <taxon>Sar</taxon>
        <taxon>Alveolata</taxon>
        <taxon>Dinophyceae</taxon>
        <taxon>Suessiales</taxon>
        <taxon>Symbiodiniaceae</taxon>
        <taxon>Symbiodinium</taxon>
    </lineage>
</organism>
<evidence type="ECO:0000313" key="2">
    <source>
        <dbReference type="EMBL" id="CAE7515737.1"/>
    </source>
</evidence>
<dbReference type="Gene3D" id="3.20.170.30">
    <property type="match status" value="1"/>
</dbReference>
<dbReference type="Proteomes" id="UP000604046">
    <property type="component" value="Unassembled WGS sequence"/>
</dbReference>
<name>A0A812T8U8_9DINO</name>
<accession>A0A812T8U8</accession>
<feature type="region of interest" description="Disordered" evidence="1">
    <location>
        <begin position="59"/>
        <end position="89"/>
    </location>
</feature>
<evidence type="ECO:0000313" key="3">
    <source>
        <dbReference type="Proteomes" id="UP000604046"/>
    </source>
</evidence>
<comment type="caution">
    <text evidence="2">The sequence shown here is derived from an EMBL/GenBank/DDBJ whole genome shotgun (WGS) entry which is preliminary data.</text>
</comment>
<proteinExistence type="predicted"/>
<dbReference type="AlphaFoldDB" id="A0A812T8U8"/>
<sequence length="89" mass="9223">MPISGFRDDAEVALRIDIAALLSDGFVIHGSSNEAYLTEQTIPPSYIIEAIDLGSGQPVAANAFGPSGGPGHEPVEATAEQGWRRTGSA</sequence>
<protein>
    <submittedName>
        <fullName evidence="2">Uncharacterized protein</fullName>
    </submittedName>
</protein>